<protein>
    <recommendedName>
        <fullName evidence="3">Hpr(Ser) kinase/phosphatase</fullName>
    </recommendedName>
</protein>
<evidence type="ECO:0000313" key="2">
    <source>
        <dbReference type="Proteomes" id="UP000199024"/>
    </source>
</evidence>
<evidence type="ECO:0000313" key="1">
    <source>
        <dbReference type="EMBL" id="SFS12249.1"/>
    </source>
</evidence>
<dbReference type="EMBL" id="FOZL01000001">
    <property type="protein sequence ID" value="SFS12249.1"/>
    <property type="molecule type" value="Genomic_DNA"/>
</dbReference>
<dbReference type="OrthoDB" id="3213869at2"/>
<evidence type="ECO:0008006" key="3">
    <source>
        <dbReference type="Google" id="ProtNLM"/>
    </source>
</evidence>
<dbReference type="RefSeq" id="WP_089839033.1">
    <property type="nucleotide sequence ID" value="NZ_FOZL01000001.1"/>
</dbReference>
<name>A0A1I6M981_9BACT</name>
<dbReference type="STRING" id="474950.SAMN05421771_2088"/>
<dbReference type="InterPro" id="IPR027417">
    <property type="entry name" value="P-loop_NTPase"/>
</dbReference>
<gene>
    <name evidence="1" type="ORF">SAMN05421771_2088</name>
</gene>
<proteinExistence type="predicted"/>
<keyword evidence="2" id="KW-1185">Reference proteome</keyword>
<dbReference type="Proteomes" id="UP000199024">
    <property type="component" value="Unassembled WGS sequence"/>
</dbReference>
<sequence>MQLRYTAFDFDIRSEIPLPARRVANDAPHLSKLSVLYDETLGECSWTGFDFRMSPYLEFSVVDRDRWMLRCFDDVSGREARLEIDARGVIRAFCRGGCLLGDLGRLVVYQGLTALAFLRGSAVLHGSMFHHADRGFAILGHSGDGKSTTTAALLRAGAGVVAEETLLLREARGGWSVLPGPPYLSLDPTLIARLDERETLPEWERRDGSAEEKVRWRWQMDEVGQQPLEPAPLQAVFVLGRREPGQSGWKSSQLDVPTAVHVLSQHCTWGAQLPPAYRTPSYRAAMQIATSTPVYRLTMPDSLDCLFEQAPRVLRGLCELTPCGATSHV</sequence>
<reference evidence="1 2" key="1">
    <citation type="submission" date="2016-10" db="EMBL/GenBank/DDBJ databases">
        <authorList>
            <person name="de Groot N.N."/>
        </authorList>
    </citation>
    <scope>NUCLEOTIDE SEQUENCE [LARGE SCALE GENOMIC DNA]</scope>
    <source>
        <strain evidence="1 2">DSM 21001</strain>
    </source>
</reference>
<organism evidence="1 2">
    <name type="scientific">Granulicella pectinivorans</name>
    <dbReference type="NCBI Taxonomy" id="474950"/>
    <lineage>
        <taxon>Bacteria</taxon>
        <taxon>Pseudomonadati</taxon>
        <taxon>Acidobacteriota</taxon>
        <taxon>Terriglobia</taxon>
        <taxon>Terriglobales</taxon>
        <taxon>Acidobacteriaceae</taxon>
        <taxon>Granulicella</taxon>
    </lineage>
</organism>
<dbReference type="SUPFAM" id="SSF53795">
    <property type="entry name" value="PEP carboxykinase-like"/>
    <property type="match status" value="1"/>
</dbReference>
<dbReference type="Gene3D" id="3.40.50.300">
    <property type="entry name" value="P-loop containing nucleotide triphosphate hydrolases"/>
    <property type="match status" value="1"/>
</dbReference>
<dbReference type="AlphaFoldDB" id="A0A1I6M981"/>
<accession>A0A1I6M981</accession>